<evidence type="ECO:0000313" key="2">
    <source>
        <dbReference type="EMBL" id="SKA08579.1"/>
    </source>
</evidence>
<sequence length="218" mass="25559">MNEDLILLIEKILGKNEKRISFTFKDLKPAIIFTFIPLIFEIVSVILIKKKLFETISMLVFIVSYAIQLFYVIIGSICTSKDLYKFQKVSAHSIVQNFNNSREKKSEIMKLINKLNTENPKVLVEFKEYLVLEKSKYDNRYSFFFEGIQSVSVLSLIYLFARNIEEVSKLETPLSTISIFIFVFPLVVSLFIFFEKKRAYKFNELLLYLENCISSESK</sequence>
<gene>
    <name evidence="2" type="ORF">SAMN02745152_02163</name>
</gene>
<keyword evidence="1" id="KW-1133">Transmembrane helix</keyword>
<feature type="transmembrane region" description="Helical" evidence="1">
    <location>
        <begin position="55"/>
        <end position="78"/>
    </location>
</feature>
<dbReference type="RefSeq" id="WP_078931880.1">
    <property type="nucleotide sequence ID" value="NZ_FUXC01000020.1"/>
</dbReference>
<keyword evidence="3" id="KW-1185">Reference proteome</keyword>
<feature type="transmembrane region" description="Helical" evidence="1">
    <location>
        <begin position="30"/>
        <end position="49"/>
    </location>
</feature>
<proteinExistence type="predicted"/>
<feature type="transmembrane region" description="Helical" evidence="1">
    <location>
        <begin position="173"/>
        <end position="194"/>
    </location>
</feature>
<dbReference type="AlphaFoldDB" id="A0A1T4QXS2"/>
<name>A0A1T4QXS2_9SPIR</name>
<reference evidence="2 3" key="1">
    <citation type="submission" date="2017-02" db="EMBL/GenBank/DDBJ databases">
        <authorList>
            <person name="Peterson S.W."/>
        </authorList>
    </citation>
    <scope>NUCLEOTIDE SEQUENCE [LARGE SCALE GENOMIC DNA]</scope>
    <source>
        <strain evidence="2 3">ATCC BAA-909</strain>
    </source>
</reference>
<keyword evidence="1" id="KW-0812">Transmembrane</keyword>
<dbReference type="GeneID" id="303368366"/>
<protein>
    <submittedName>
        <fullName evidence="2">Uncharacterized protein</fullName>
    </submittedName>
</protein>
<dbReference type="STRING" id="225004.SAMN02745152_02163"/>
<feature type="transmembrane region" description="Helical" evidence="1">
    <location>
        <begin position="143"/>
        <end position="161"/>
    </location>
</feature>
<organism evidence="2 3">
    <name type="scientific">Treponema berlinense</name>
    <dbReference type="NCBI Taxonomy" id="225004"/>
    <lineage>
        <taxon>Bacteria</taxon>
        <taxon>Pseudomonadati</taxon>
        <taxon>Spirochaetota</taxon>
        <taxon>Spirochaetia</taxon>
        <taxon>Spirochaetales</taxon>
        <taxon>Treponemataceae</taxon>
        <taxon>Treponema</taxon>
    </lineage>
</organism>
<dbReference type="Proteomes" id="UP000190395">
    <property type="component" value="Unassembled WGS sequence"/>
</dbReference>
<evidence type="ECO:0000313" key="3">
    <source>
        <dbReference type="Proteomes" id="UP000190395"/>
    </source>
</evidence>
<evidence type="ECO:0000256" key="1">
    <source>
        <dbReference type="SAM" id="Phobius"/>
    </source>
</evidence>
<keyword evidence="1" id="KW-0472">Membrane</keyword>
<dbReference type="EMBL" id="FUXC01000020">
    <property type="protein sequence ID" value="SKA08579.1"/>
    <property type="molecule type" value="Genomic_DNA"/>
</dbReference>
<accession>A0A1T4QXS2</accession>
<dbReference type="OrthoDB" id="9822383at2"/>